<keyword evidence="2" id="KW-1185">Reference proteome</keyword>
<protein>
    <submittedName>
        <fullName evidence="1">Uncharacterized protein</fullName>
    </submittedName>
</protein>
<dbReference type="EMBL" id="CM023474">
    <property type="protein sequence ID" value="KAH7949849.1"/>
    <property type="molecule type" value="Genomic_DNA"/>
</dbReference>
<gene>
    <name evidence="1" type="ORF">HPB49_016244</name>
</gene>
<organism evidence="1 2">
    <name type="scientific">Dermacentor silvarum</name>
    <name type="common">Tick</name>
    <dbReference type="NCBI Taxonomy" id="543639"/>
    <lineage>
        <taxon>Eukaryota</taxon>
        <taxon>Metazoa</taxon>
        <taxon>Ecdysozoa</taxon>
        <taxon>Arthropoda</taxon>
        <taxon>Chelicerata</taxon>
        <taxon>Arachnida</taxon>
        <taxon>Acari</taxon>
        <taxon>Parasitiformes</taxon>
        <taxon>Ixodida</taxon>
        <taxon>Ixodoidea</taxon>
        <taxon>Ixodidae</taxon>
        <taxon>Rhipicephalinae</taxon>
        <taxon>Dermacentor</taxon>
    </lineage>
</organism>
<accession>A0ACB8CRX2</accession>
<name>A0ACB8CRX2_DERSI</name>
<proteinExistence type="predicted"/>
<reference evidence="1" key="1">
    <citation type="submission" date="2020-05" db="EMBL/GenBank/DDBJ databases">
        <title>Large-scale comparative analyses of tick genomes elucidate their genetic diversity and vector capacities.</title>
        <authorList>
            <person name="Jia N."/>
            <person name="Wang J."/>
            <person name="Shi W."/>
            <person name="Du L."/>
            <person name="Sun Y."/>
            <person name="Zhan W."/>
            <person name="Jiang J."/>
            <person name="Wang Q."/>
            <person name="Zhang B."/>
            <person name="Ji P."/>
            <person name="Sakyi L.B."/>
            <person name="Cui X."/>
            <person name="Yuan T."/>
            <person name="Jiang B."/>
            <person name="Yang W."/>
            <person name="Lam T.T.-Y."/>
            <person name="Chang Q."/>
            <person name="Ding S."/>
            <person name="Wang X."/>
            <person name="Zhu J."/>
            <person name="Ruan X."/>
            <person name="Zhao L."/>
            <person name="Wei J."/>
            <person name="Que T."/>
            <person name="Du C."/>
            <person name="Cheng J."/>
            <person name="Dai P."/>
            <person name="Han X."/>
            <person name="Huang E."/>
            <person name="Gao Y."/>
            <person name="Liu J."/>
            <person name="Shao H."/>
            <person name="Ye R."/>
            <person name="Li L."/>
            <person name="Wei W."/>
            <person name="Wang X."/>
            <person name="Wang C."/>
            <person name="Yang T."/>
            <person name="Huo Q."/>
            <person name="Li W."/>
            <person name="Guo W."/>
            <person name="Chen H."/>
            <person name="Zhou L."/>
            <person name="Ni X."/>
            <person name="Tian J."/>
            <person name="Zhou Y."/>
            <person name="Sheng Y."/>
            <person name="Liu T."/>
            <person name="Pan Y."/>
            <person name="Xia L."/>
            <person name="Li J."/>
            <person name="Zhao F."/>
            <person name="Cao W."/>
        </authorList>
    </citation>
    <scope>NUCLEOTIDE SEQUENCE</scope>
    <source>
        <strain evidence="1">Dsil-2018</strain>
    </source>
</reference>
<dbReference type="Proteomes" id="UP000821865">
    <property type="component" value="Chromosome 5"/>
</dbReference>
<evidence type="ECO:0000313" key="2">
    <source>
        <dbReference type="Proteomes" id="UP000821865"/>
    </source>
</evidence>
<evidence type="ECO:0000313" key="1">
    <source>
        <dbReference type="EMBL" id="KAH7949849.1"/>
    </source>
</evidence>
<sequence length="187" mass="20167">MKDDLTGACVPVGCAPGLVAGPEGMCVPEDVAQPDPFDKPPPACPVIHLGSKHVGLLRNGSLLLNVNDQNRTIGWYALVCACHRISFMWTPALLFVARLAMGVSILCLAVLLVTRLLELHVRRHKMAACLAASAILSQFHPPARASRRAVQPGLRGSRRGLALLEPRLRRLDRGAGRRRVQGPARVA</sequence>
<comment type="caution">
    <text evidence="1">The sequence shown here is derived from an EMBL/GenBank/DDBJ whole genome shotgun (WGS) entry which is preliminary data.</text>
</comment>